<dbReference type="Proteomes" id="UP000887579">
    <property type="component" value="Unplaced"/>
</dbReference>
<evidence type="ECO:0000313" key="1">
    <source>
        <dbReference type="Proteomes" id="UP000887579"/>
    </source>
</evidence>
<dbReference type="WBParaSite" id="ES5_v2.g30369.t1">
    <property type="protein sequence ID" value="ES5_v2.g30369.t1"/>
    <property type="gene ID" value="ES5_v2.g30369"/>
</dbReference>
<reference evidence="2" key="1">
    <citation type="submission" date="2022-11" db="UniProtKB">
        <authorList>
            <consortium name="WormBaseParasite"/>
        </authorList>
    </citation>
    <scope>IDENTIFICATION</scope>
</reference>
<accession>A0AC34GKV6</accession>
<proteinExistence type="predicted"/>
<name>A0AC34GKV6_9BILA</name>
<evidence type="ECO:0000313" key="2">
    <source>
        <dbReference type="WBParaSite" id="ES5_v2.g30369.t1"/>
    </source>
</evidence>
<sequence>IPLDKLQILVFDEADLFVKSKEWELAMETFRHHMPPEHRTFLFSATYDDTACFAFDNFVNANYWYIAVGELNQVEKLVRQNFLMAPAKDHDKALIKLLIEKAKDGRCPKTLVFTNSMDKADWIAGRLRLFRDIPTPYQIRAAALHSLIPATDRDLIFKAFILP</sequence>
<protein>
    <submittedName>
        <fullName evidence="2">ATP-dependent RNA helicase</fullName>
    </submittedName>
</protein>
<organism evidence="1 2">
    <name type="scientific">Panagrolaimus sp. ES5</name>
    <dbReference type="NCBI Taxonomy" id="591445"/>
    <lineage>
        <taxon>Eukaryota</taxon>
        <taxon>Metazoa</taxon>
        <taxon>Ecdysozoa</taxon>
        <taxon>Nematoda</taxon>
        <taxon>Chromadorea</taxon>
        <taxon>Rhabditida</taxon>
        <taxon>Tylenchina</taxon>
        <taxon>Panagrolaimomorpha</taxon>
        <taxon>Panagrolaimoidea</taxon>
        <taxon>Panagrolaimidae</taxon>
        <taxon>Panagrolaimus</taxon>
    </lineage>
</organism>